<keyword evidence="2" id="KW-1185">Reference proteome</keyword>
<sequence>MYRDKDGFVLPCIDDGQVLVFDHKSIAGQKLESLTKKLSSQLGPVEYHKKGPWWKFWDPLILVIEPNPLQEFQRQNIQQILNTVHVKTVKVI</sequence>
<dbReference type="Proteomes" id="UP000000330">
    <property type="component" value="Segment"/>
</dbReference>
<evidence type="ECO:0000313" key="2">
    <source>
        <dbReference type="Proteomes" id="UP000000330"/>
    </source>
</evidence>
<dbReference type="KEGG" id="vg:10323005"/>
<dbReference type="Pfam" id="PF25693">
    <property type="entry name" value="Phage_Y01A"/>
    <property type="match status" value="1"/>
</dbReference>
<reference evidence="1 2" key="1">
    <citation type="journal article" date="2010" name="Virol. J.">
        <title>Genomes of the T4-related bacteriophages as windows on microbial genome evolution.</title>
        <authorList>
            <person name="Petrov V.M."/>
            <person name="Ratnayaka S."/>
            <person name="Nolan J.M."/>
            <person name="Miller E.S."/>
            <person name="Karam J.D."/>
        </authorList>
    </citation>
    <scope>NUCLEOTIDE SEQUENCE [LARGE SCALE GENOMIC DNA]</scope>
    <source>
        <strain evidence="1">Acj133</strain>
    </source>
</reference>
<dbReference type="GeneID" id="10323005"/>
<evidence type="ECO:0000313" key="1">
    <source>
        <dbReference type="EMBL" id="ADJ19365.1"/>
    </source>
</evidence>
<proteinExistence type="predicted"/>
<name>D9I5Y4_9CAUD</name>
<accession>D9I5Y4</accession>
<dbReference type="EMBL" id="HM114315">
    <property type="protein sequence ID" value="ADJ19365.1"/>
    <property type="molecule type" value="Genomic_DNA"/>
</dbReference>
<dbReference type="RefSeq" id="YP_004300599.1">
    <property type="nucleotide sequence ID" value="NC_015250.1"/>
</dbReference>
<protein>
    <submittedName>
        <fullName evidence="1">Uncharacterized protein dda.1</fullName>
    </submittedName>
</protein>
<organism evidence="1 2">
    <name type="scientific">Acinetobacter phage 133</name>
    <dbReference type="NCBI Taxonomy" id="2919552"/>
    <lineage>
        <taxon>Viruses</taxon>
        <taxon>Duplodnaviria</taxon>
        <taxon>Heunggongvirae</taxon>
        <taxon>Uroviricota</taxon>
        <taxon>Caudoviricetes</taxon>
        <taxon>Pantevenvirales</taxon>
        <taxon>Straboviridae</taxon>
        <taxon>Tevenvirinae</taxon>
        <taxon>Centumtrigintavirus</taxon>
        <taxon>Centumtrigintavirus cv133</taxon>
        <taxon>Acinetobacter virus 133</taxon>
    </lineage>
</organism>
<dbReference type="InterPro" id="IPR058010">
    <property type="entry name" value="Y01A"/>
</dbReference>
<gene>
    <name evidence="1" type="primary">dda.1</name>
    <name evidence="1" type="ORF">Acj133p018</name>
</gene>